<keyword evidence="1" id="KW-0472">Membrane</keyword>
<evidence type="ECO:0000256" key="1">
    <source>
        <dbReference type="SAM" id="Phobius"/>
    </source>
</evidence>
<keyword evidence="1" id="KW-0812">Transmembrane</keyword>
<proteinExistence type="predicted"/>
<feature type="transmembrane region" description="Helical" evidence="1">
    <location>
        <begin position="75"/>
        <end position="96"/>
    </location>
</feature>
<dbReference type="Proteomes" id="UP000240569">
    <property type="component" value="Unassembled WGS sequence"/>
</dbReference>
<keyword evidence="1" id="KW-1133">Transmembrane helix</keyword>
<name>A0A2R6AIY5_9ARCH</name>
<comment type="caution">
    <text evidence="2">The sequence shown here is derived from an EMBL/GenBank/DDBJ whole genome shotgun (WGS) entry which is preliminary data.</text>
</comment>
<dbReference type="EMBL" id="NEXD01000009">
    <property type="protein sequence ID" value="PSN86293.1"/>
    <property type="molecule type" value="Genomic_DNA"/>
</dbReference>
<organism evidence="2 3">
    <name type="scientific">Candidatus Marsarchaeota G1 archaeon BE_D</name>
    <dbReference type="NCBI Taxonomy" id="1978156"/>
    <lineage>
        <taxon>Archaea</taxon>
        <taxon>Candidatus Marsarchaeota</taxon>
        <taxon>Candidatus Marsarchaeota group 1</taxon>
    </lineage>
</organism>
<feature type="transmembrane region" description="Helical" evidence="1">
    <location>
        <begin position="12"/>
        <end position="29"/>
    </location>
</feature>
<sequence length="98" mass="10251">MQTLIPYLPPSISSFILFFIVGLLIGVAIKKAVVSAVLVILAALIASFAGLNALSPYATQFLSHVPSIVSSAYHVVGPLITTVPIAFLIGLVVGFWKG</sequence>
<accession>A0A2R6AIY5</accession>
<reference evidence="2 3" key="1">
    <citation type="submission" date="2017-04" db="EMBL/GenBank/DDBJ databases">
        <title>Novel microbial lineages endemic to geothermal iron-oxide mats fill important gaps in the evolutionary history of Archaea.</title>
        <authorList>
            <person name="Jay Z.J."/>
            <person name="Beam J.P."/>
            <person name="Dlakic M."/>
            <person name="Rusch D.B."/>
            <person name="Kozubal M.A."/>
            <person name="Inskeep W.P."/>
        </authorList>
    </citation>
    <scope>NUCLEOTIDE SEQUENCE [LARGE SCALE GENOMIC DNA]</scope>
    <source>
        <strain evidence="2">BE_D</strain>
    </source>
</reference>
<feature type="transmembrane region" description="Helical" evidence="1">
    <location>
        <begin position="36"/>
        <end position="55"/>
    </location>
</feature>
<dbReference type="AlphaFoldDB" id="A0A2R6AIY5"/>
<evidence type="ECO:0000313" key="2">
    <source>
        <dbReference type="EMBL" id="PSN86293.1"/>
    </source>
</evidence>
<protein>
    <submittedName>
        <fullName evidence="2">Uncharacterized protein</fullName>
    </submittedName>
</protein>
<gene>
    <name evidence="2" type="ORF">B9Q02_03000</name>
</gene>
<evidence type="ECO:0000313" key="3">
    <source>
        <dbReference type="Proteomes" id="UP000240569"/>
    </source>
</evidence>